<dbReference type="InterPro" id="IPR001017">
    <property type="entry name" value="DH_E1"/>
</dbReference>
<gene>
    <name evidence="5" type="ORF">S12H4_55835</name>
</gene>
<dbReference type="Gene3D" id="3.40.50.970">
    <property type="match status" value="1"/>
</dbReference>
<evidence type="ECO:0000256" key="3">
    <source>
        <dbReference type="ARBA" id="ARBA00023052"/>
    </source>
</evidence>
<dbReference type="EMBL" id="BARW01035861">
    <property type="protein sequence ID" value="GAJ23356.1"/>
    <property type="molecule type" value="Genomic_DNA"/>
</dbReference>
<dbReference type="PANTHER" id="PTHR11516">
    <property type="entry name" value="PYRUVATE DEHYDROGENASE E1 COMPONENT, ALPHA SUBUNIT BACTERIAL AND ORGANELLAR"/>
    <property type="match status" value="1"/>
</dbReference>
<evidence type="ECO:0000313" key="5">
    <source>
        <dbReference type="EMBL" id="GAJ23356.1"/>
    </source>
</evidence>
<feature type="domain" description="Dehydrogenase E1 component" evidence="4">
    <location>
        <begin position="14"/>
        <end position="183"/>
    </location>
</feature>
<evidence type="ECO:0000256" key="1">
    <source>
        <dbReference type="ARBA" id="ARBA00001964"/>
    </source>
</evidence>
<dbReference type="InterPro" id="IPR050642">
    <property type="entry name" value="PDH_E1_Alpha_Subunit"/>
</dbReference>
<comment type="caution">
    <text evidence="5">The sequence shown here is derived from an EMBL/GenBank/DDBJ whole genome shotgun (WGS) entry which is preliminary data.</text>
</comment>
<dbReference type="GO" id="GO:0004739">
    <property type="term" value="F:pyruvate dehydrogenase (acetyl-transferring) activity"/>
    <property type="evidence" value="ECO:0007669"/>
    <property type="project" value="TreeGrafter"/>
</dbReference>
<comment type="cofactor">
    <cofactor evidence="1">
        <name>thiamine diphosphate</name>
        <dbReference type="ChEBI" id="CHEBI:58937"/>
    </cofactor>
</comment>
<dbReference type="InterPro" id="IPR029061">
    <property type="entry name" value="THDP-binding"/>
</dbReference>
<organism evidence="5">
    <name type="scientific">marine sediment metagenome</name>
    <dbReference type="NCBI Taxonomy" id="412755"/>
    <lineage>
        <taxon>unclassified sequences</taxon>
        <taxon>metagenomes</taxon>
        <taxon>ecological metagenomes</taxon>
    </lineage>
</organism>
<name>X1VX26_9ZZZZ</name>
<keyword evidence="3" id="KW-0786">Thiamine pyrophosphate</keyword>
<evidence type="ECO:0000259" key="4">
    <source>
        <dbReference type="Pfam" id="PF00676"/>
    </source>
</evidence>
<dbReference type="PANTHER" id="PTHR11516:SF60">
    <property type="entry name" value="PYRUVATE DEHYDROGENASE E1 COMPONENT SUBUNIT ALPHA"/>
    <property type="match status" value="1"/>
</dbReference>
<protein>
    <recommendedName>
        <fullName evidence="4">Dehydrogenase E1 component domain-containing protein</fullName>
    </recommendedName>
</protein>
<evidence type="ECO:0000256" key="2">
    <source>
        <dbReference type="ARBA" id="ARBA00023002"/>
    </source>
</evidence>
<dbReference type="GO" id="GO:0006086">
    <property type="term" value="P:pyruvate decarboxylation to acetyl-CoA"/>
    <property type="evidence" value="ECO:0007669"/>
    <property type="project" value="TreeGrafter"/>
</dbReference>
<dbReference type="SUPFAM" id="SSF52518">
    <property type="entry name" value="Thiamin diphosphate-binding fold (THDP-binding)"/>
    <property type="match status" value="1"/>
</dbReference>
<proteinExistence type="predicted"/>
<reference evidence="5" key="1">
    <citation type="journal article" date="2014" name="Front. Microbiol.">
        <title>High frequency of phylogenetically diverse reductive dehalogenase-homologous genes in deep subseafloor sedimentary metagenomes.</title>
        <authorList>
            <person name="Kawai M."/>
            <person name="Futagami T."/>
            <person name="Toyoda A."/>
            <person name="Takaki Y."/>
            <person name="Nishi S."/>
            <person name="Hori S."/>
            <person name="Arai W."/>
            <person name="Tsubouchi T."/>
            <person name="Morono Y."/>
            <person name="Uchiyama I."/>
            <person name="Ito T."/>
            <person name="Fujiyama A."/>
            <person name="Inagaki F."/>
            <person name="Takami H."/>
        </authorList>
    </citation>
    <scope>NUCLEOTIDE SEQUENCE</scope>
    <source>
        <strain evidence="5">Expedition CK06-06</strain>
    </source>
</reference>
<dbReference type="AlphaFoldDB" id="X1VX26"/>
<feature type="non-terminal residue" evidence="5">
    <location>
        <position position="196"/>
    </location>
</feature>
<dbReference type="CDD" id="cd02000">
    <property type="entry name" value="TPP_E1_PDC_ADC_BCADC"/>
    <property type="match status" value="1"/>
</dbReference>
<sequence length="196" mass="21195">MVIEKEKLSWMYRTMVRQREFEDRVAKGFAEGKIPGFVHLSQGQEATAAGPMAALRSDDYITSFHRGHGHLIAKGGSPERMMAELYGKATGVMKGKGGSMHLTDPEVGDLGADGILATQVLTATGAALSAKYRGTDQVAVCFIGDGCINAGSFHEGINMAAAWKLPLICICENNIWAESTSIYDSFSFSITMRFSF</sequence>
<dbReference type="Pfam" id="PF00676">
    <property type="entry name" value="E1_dh"/>
    <property type="match status" value="1"/>
</dbReference>
<accession>X1VX26</accession>
<keyword evidence="2" id="KW-0560">Oxidoreductase</keyword>